<evidence type="ECO:0000256" key="13">
    <source>
        <dbReference type="ARBA" id="ARBA00022840"/>
    </source>
</evidence>
<feature type="transmembrane region" description="Helical" evidence="21">
    <location>
        <begin position="803"/>
        <end position="827"/>
    </location>
</feature>
<dbReference type="GO" id="GO:0005524">
    <property type="term" value="F:ATP binding"/>
    <property type="evidence" value="ECO:0007669"/>
    <property type="project" value="UniProtKB-KW"/>
</dbReference>
<feature type="transmembrane region" description="Helical" evidence="21">
    <location>
        <begin position="869"/>
        <end position="889"/>
    </location>
</feature>
<evidence type="ECO:0000313" key="23">
    <source>
        <dbReference type="Proteomes" id="UP000515123"/>
    </source>
</evidence>
<feature type="transmembrane region" description="Helical" evidence="21">
    <location>
        <begin position="839"/>
        <end position="857"/>
    </location>
</feature>
<dbReference type="PANTHER" id="PTHR24093:SF128">
    <property type="entry name" value="MAGNESIUM-TRANSPORTING ATPASE, P-TYPE 1"/>
    <property type="match status" value="1"/>
</dbReference>
<evidence type="ECO:0000256" key="9">
    <source>
        <dbReference type="ARBA" id="ARBA00022692"/>
    </source>
</evidence>
<evidence type="ECO:0000259" key="22">
    <source>
        <dbReference type="SMART" id="SM00831"/>
    </source>
</evidence>
<evidence type="ECO:0000313" key="25">
    <source>
        <dbReference type="RefSeq" id="XP_020110800.1"/>
    </source>
</evidence>
<dbReference type="AlphaFoldDB" id="A0A6P5GS95"/>
<keyword evidence="12" id="KW-0106">Calcium</keyword>
<keyword evidence="23" id="KW-1185">Reference proteome</keyword>
<evidence type="ECO:0000256" key="6">
    <source>
        <dbReference type="ARBA" id="ARBA00022475"/>
    </source>
</evidence>
<dbReference type="GeneID" id="109725836"/>
<dbReference type="InterPro" id="IPR023298">
    <property type="entry name" value="ATPase_P-typ_TM_dom_sf"/>
</dbReference>
<dbReference type="SUPFAM" id="SSF81665">
    <property type="entry name" value="Calcium ATPase, transmembrane domain M"/>
    <property type="match status" value="1"/>
</dbReference>
<feature type="transmembrane region" description="Helical" evidence="21">
    <location>
        <begin position="110"/>
        <end position="130"/>
    </location>
</feature>
<keyword evidence="7" id="KW-0997">Cell inner membrane</keyword>
<evidence type="ECO:0000256" key="16">
    <source>
        <dbReference type="ARBA" id="ARBA00022989"/>
    </source>
</evidence>
<dbReference type="NCBIfam" id="TIGR01494">
    <property type="entry name" value="ATPase_P-type"/>
    <property type="match status" value="1"/>
</dbReference>
<comment type="subcellular location">
    <subcellularLocation>
        <location evidence="2">Cell inner membrane</location>
        <topology evidence="2">Multi-pass membrane protein</topology>
    </subcellularLocation>
</comment>
<evidence type="ECO:0000256" key="5">
    <source>
        <dbReference type="ARBA" id="ARBA00013555"/>
    </source>
</evidence>
<dbReference type="Gene3D" id="3.40.1110.10">
    <property type="entry name" value="Calcium-transporting ATPase, cytoplasmic domain N"/>
    <property type="match status" value="1"/>
</dbReference>
<reference evidence="23" key="1">
    <citation type="journal article" date="2015" name="Nat. Genet.">
        <title>The pineapple genome and the evolution of CAM photosynthesis.</title>
        <authorList>
            <person name="Ming R."/>
            <person name="VanBuren R."/>
            <person name="Wai C.M."/>
            <person name="Tang H."/>
            <person name="Schatz M.C."/>
            <person name="Bowers J.E."/>
            <person name="Lyons E."/>
            <person name="Wang M.L."/>
            <person name="Chen J."/>
            <person name="Biggers E."/>
            <person name="Zhang J."/>
            <person name="Huang L."/>
            <person name="Zhang L."/>
            <person name="Miao W."/>
            <person name="Zhang J."/>
            <person name="Ye Z."/>
            <person name="Miao C."/>
            <person name="Lin Z."/>
            <person name="Wang H."/>
            <person name="Zhou H."/>
            <person name="Yim W.C."/>
            <person name="Priest H.D."/>
            <person name="Zheng C."/>
            <person name="Woodhouse M."/>
            <person name="Edger P.P."/>
            <person name="Guyot R."/>
            <person name="Guo H.B."/>
            <person name="Guo H."/>
            <person name="Zheng G."/>
            <person name="Singh R."/>
            <person name="Sharma A."/>
            <person name="Min X."/>
            <person name="Zheng Y."/>
            <person name="Lee H."/>
            <person name="Gurtowski J."/>
            <person name="Sedlazeck F.J."/>
            <person name="Harkess A."/>
            <person name="McKain M.R."/>
            <person name="Liao Z."/>
            <person name="Fang J."/>
            <person name="Liu J."/>
            <person name="Zhang X."/>
            <person name="Zhang Q."/>
            <person name="Hu W."/>
            <person name="Qin Y."/>
            <person name="Wang K."/>
            <person name="Chen L.Y."/>
            <person name="Shirley N."/>
            <person name="Lin Y.R."/>
            <person name="Liu L.Y."/>
            <person name="Hernandez A.G."/>
            <person name="Wright C.L."/>
            <person name="Bulone V."/>
            <person name="Tuskan G.A."/>
            <person name="Heath K."/>
            <person name="Zee F."/>
            <person name="Moore P.H."/>
            <person name="Sunkar R."/>
            <person name="Leebens-Mack J.H."/>
            <person name="Mockler T."/>
            <person name="Bennetzen J.L."/>
            <person name="Freeling M."/>
            <person name="Sankoff D."/>
            <person name="Paterson A.H."/>
            <person name="Zhu X."/>
            <person name="Yang X."/>
            <person name="Smith J.A."/>
            <person name="Cushman J.C."/>
            <person name="Paull R.E."/>
            <person name="Yu Q."/>
        </authorList>
    </citation>
    <scope>NUCLEOTIDE SEQUENCE [LARGE SCALE GENOMIC DNA]</scope>
    <source>
        <strain evidence="23">cv. F153</strain>
    </source>
</reference>
<dbReference type="GO" id="GO:0016887">
    <property type="term" value="F:ATP hydrolysis activity"/>
    <property type="evidence" value="ECO:0007669"/>
    <property type="project" value="InterPro"/>
</dbReference>
<dbReference type="SUPFAM" id="SSF56784">
    <property type="entry name" value="HAD-like"/>
    <property type="match status" value="1"/>
</dbReference>
<feature type="domain" description="Cation-transporting P-type ATPase N-terminal" evidence="22">
    <location>
        <begin position="62"/>
        <end position="135"/>
    </location>
</feature>
<keyword evidence="16 21" id="KW-1133">Transmembrane helix</keyword>
<feature type="transmembrane region" description="Helical" evidence="21">
    <location>
        <begin position="895"/>
        <end position="919"/>
    </location>
</feature>
<dbReference type="Pfam" id="PF13246">
    <property type="entry name" value="Cation_ATPase"/>
    <property type="match status" value="1"/>
</dbReference>
<dbReference type="RefSeq" id="XP_020110800.1">
    <property type="nucleotide sequence ID" value="XM_020255211.1"/>
</dbReference>
<evidence type="ECO:0000256" key="7">
    <source>
        <dbReference type="ARBA" id="ARBA00022519"/>
    </source>
</evidence>
<dbReference type="Gene3D" id="2.70.150.10">
    <property type="entry name" value="Calcium-transporting ATPase, cytoplasmic transduction domain A"/>
    <property type="match status" value="1"/>
</dbReference>
<dbReference type="SFLD" id="SFLDF00027">
    <property type="entry name" value="p-type_atpase"/>
    <property type="match status" value="1"/>
</dbReference>
<keyword evidence="9 21" id="KW-0812">Transmembrane</keyword>
<accession>A0A6P5GS95</accession>
<feature type="transmembrane region" description="Helical" evidence="21">
    <location>
        <begin position="739"/>
        <end position="758"/>
    </location>
</feature>
<feature type="transmembrane region" description="Helical" evidence="21">
    <location>
        <begin position="336"/>
        <end position="360"/>
    </location>
</feature>
<keyword evidence="15" id="KW-1278">Translocase</keyword>
<evidence type="ECO:0000256" key="11">
    <source>
        <dbReference type="ARBA" id="ARBA00022741"/>
    </source>
</evidence>
<dbReference type="InterPro" id="IPR001757">
    <property type="entry name" value="P_typ_ATPase"/>
</dbReference>
<dbReference type="GO" id="GO:0015444">
    <property type="term" value="F:P-type magnesium transporter activity"/>
    <property type="evidence" value="ECO:0007669"/>
    <property type="project" value="UniProtKB-EC"/>
</dbReference>
<dbReference type="GO" id="GO:0005886">
    <property type="term" value="C:plasma membrane"/>
    <property type="evidence" value="ECO:0007669"/>
    <property type="project" value="UniProtKB-SubCell"/>
</dbReference>
<keyword evidence="13" id="KW-0067">ATP-binding</keyword>
<keyword evidence="8" id="KW-0597">Phosphoprotein</keyword>
<dbReference type="NCBIfam" id="TIGR01524">
    <property type="entry name" value="ATPase-IIIB_Mg"/>
    <property type="match status" value="1"/>
</dbReference>
<keyword evidence="11" id="KW-0547">Nucleotide-binding</keyword>
<dbReference type="Gene3D" id="3.40.50.1000">
    <property type="entry name" value="HAD superfamily/HAD-like"/>
    <property type="match status" value="1"/>
</dbReference>
<dbReference type="PANTHER" id="PTHR24093">
    <property type="entry name" value="CATION TRANSPORTING ATPASE"/>
    <property type="match status" value="1"/>
</dbReference>
<evidence type="ECO:0000256" key="4">
    <source>
        <dbReference type="ARBA" id="ARBA00012786"/>
    </source>
</evidence>
<keyword evidence="14" id="KW-0460">Magnesium</keyword>
<dbReference type="SMART" id="SM00831">
    <property type="entry name" value="Cation_ATPase_N"/>
    <property type="match status" value="1"/>
</dbReference>
<dbReference type="RefSeq" id="XP_020110799.1">
    <property type="nucleotide sequence ID" value="XM_020255210.1"/>
</dbReference>
<evidence type="ECO:0000256" key="15">
    <source>
        <dbReference type="ARBA" id="ARBA00022967"/>
    </source>
</evidence>
<feature type="transmembrane region" description="Helical" evidence="21">
    <location>
        <begin position="305"/>
        <end position="324"/>
    </location>
</feature>
<dbReference type="InterPro" id="IPR036412">
    <property type="entry name" value="HAD-like_sf"/>
</dbReference>
<dbReference type="Pfam" id="PF00122">
    <property type="entry name" value="E1-E2_ATPase"/>
    <property type="match status" value="1"/>
</dbReference>
<dbReference type="InterPro" id="IPR059000">
    <property type="entry name" value="ATPase_P-type_domA"/>
</dbReference>
<dbReference type="Pfam" id="PF00689">
    <property type="entry name" value="Cation_ATPase_C"/>
    <property type="match status" value="1"/>
</dbReference>
<evidence type="ECO:0000256" key="21">
    <source>
        <dbReference type="SAM" id="Phobius"/>
    </source>
</evidence>
<dbReference type="InterPro" id="IPR023299">
    <property type="entry name" value="ATPase_P-typ_cyto_dom_N"/>
</dbReference>
<organism evidence="24">
    <name type="scientific">Ananas comosus</name>
    <name type="common">Pineapple</name>
    <name type="synonym">Ananas ananas</name>
    <dbReference type="NCBI Taxonomy" id="4615"/>
    <lineage>
        <taxon>Eukaryota</taxon>
        <taxon>Viridiplantae</taxon>
        <taxon>Streptophyta</taxon>
        <taxon>Embryophyta</taxon>
        <taxon>Tracheophyta</taxon>
        <taxon>Spermatophyta</taxon>
        <taxon>Magnoliopsida</taxon>
        <taxon>Liliopsida</taxon>
        <taxon>Poales</taxon>
        <taxon>Bromeliaceae</taxon>
        <taxon>Bromelioideae</taxon>
        <taxon>Ananas</taxon>
    </lineage>
</organism>
<dbReference type="InterPro" id="IPR006415">
    <property type="entry name" value="P-type_ATPase_IIIB"/>
</dbReference>
<gene>
    <name evidence="24 25" type="primary">LOC109725836</name>
</gene>
<dbReference type="InterPro" id="IPR044492">
    <property type="entry name" value="P_typ_ATPase_HD_dom"/>
</dbReference>
<dbReference type="SUPFAM" id="SSF81660">
    <property type="entry name" value="Metal cation-transporting ATPase, ATP-binding domain N"/>
    <property type="match status" value="1"/>
</dbReference>
<evidence type="ECO:0000256" key="12">
    <source>
        <dbReference type="ARBA" id="ARBA00022837"/>
    </source>
</evidence>
<dbReference type="Pfam" id="PF00690">
    <property type="entry name" value="Cation_ATPase_N"/>
    <property type="match status" value="1"/>
</dbReference>
<dbReference type="OrthoDB" id="158672at2759"/>
<comment type="similarity">
    <text evidence="3">Belongs to the cation transport ATPase (P-type) (TC 3.A.3) family. Type IIIB subfamily.</text>
</comment>
<dbReference type="SFLD" id="SFLDS00003">
    <property type="entry name" value="Haloacid_Dehalogenase"/>
    <property type="match status" value="1"/>
</dbReference>
<feature type="compositionally biased region" description="Polar residues" evidence="20">
    <location>
        <begin position="1"/>
        <end position="12"/>
    </location>
</feature>
<evidence type="ECO:0000256" key="3">
    <source>
        <dbReference type="ARBA" id="ARBA00008746"/>
    </source>
</evidence>
<dbReference type="PRINTS" id="PR01836">
    <property type="entry name" value="MGATPASE"/>
</dbReference>
<dbReference type="InterPro" id="IPR004014">
    <property type="entry name" value="ATPase_P-typ_cation-transptr_N"/>
</dbReference>
<dbReference type="InterPro" id="IPR008250">
    <property type="entry name" value="ATPase_P-typ_transduc_dom_A_sf"/>
</dbReference>
<dbReference type="InterPro" id="IPR018303">
    <property type="entry name" value="ATPase_P-typ_P_site"/>
</dbReference>
<evidence type="ECO:0000256" key="10">
    <source>
        <dbReference type="ARBA" id="ARBA00022723"/>
    </source>
</evidence>
<protein>
    <recommendedName>
        <fullName evidence="5">Magnesium-transporting ATPase, P-type 1</fullName>
        <ecNumber evidence="4">7.2.2.14</ecNumber>
    </recommendedName>
    <alternativeName>
        <fullName evidence="18">Mg(2+) transport ATPase, P-type 1</fullName>
    </alternativeName>
</protein>
<keyword evidence="17 21" id="KW-0472">Membrane</keyword>
<evidence type="ECO:0000256" key="17">
    <source>
        <dbReference type="ARBA" id="ARBA00023136"/>
    </source>
</evidence>
<dbReference type="InterPro" id="IPR006068">
    <property type="entry name" value="ATPase_P-typ_cation-transptr_C"/>
</dbReference>
<evidence type="ECO:0000256" key="8">
    <source>
        <dbReference type="ARBA" id="ARBA00022553"/>
    </source>
</evidence>
<feature type="region of interest" description="Disordered" evidence="20">
    <location>
        <begin position="1"/>
        <end position="21"/>
    </location>
</feature>
<dbReference type="PROSITE" id="PS00154">
    <property type="entry name" value="ATPASE_E1_E2"/>
    <property type="match status" value="1"/>
</dbReference>
<evidence type="ECO:0000256" key="1">
    <source>
        <dbReference type="ARBA" id="ARBA00003954"/>
    </source>
</evidence>
<evidence type="ECO:0000256" key="20">
    <source>
        <dbReference type="SAM" id="MobiDB-lite"/>
    </source>
</evidence>
<evidence type="ECO:0000256" key="19">
    <source>
        <dbReference type="ARBA" id="ARBA00047295"/>
    </source>
</evidence>
<keyword evidence="6" id="KW-1003">Cell membrane</keyword>
<comment type="function">
    <text evidence="1">Mediates magnesium influx to the cytosol.</text>
</comment>
<proteinExistence type="inferred from homology"/>
<evidence type="ECO:0000313" key="24">
    <source>
        <dbReference type="RefSeq" id="XP_020110799.1"/>
    </source>
</evidence>
<dbReference type="GO" id="GO:0046872">
    <property type="term" value="F:metal ion binding"/>
    <property type="evidence" value="ECO:0007669"/>
    <property type="project" value="UniProtKB-KW"/>
</dbReference>
<name>A0A6P5GS95_ANACO</name>
<dbReference type="InterPro" id="IPR023214">
    <property type="entry name" value="HAD_sf"/>
</dbReference>
<dbReference type="Proteomes" id="UP000515123">
    <property type="component" value="Linkage group 20"/>
</dbReference>
<evidence type="ECO:0000256" key="2">
    <source>
        <dbReference type="ARBA" id="ARBA00004429"/>
    </source>
</evidence>
<keyword evidence="10" id="KW-0479">Metal-binding</keyword>
<dbReference type="SUPFAM" id="SSF81653">
    <property type="entry name" value="Calcium ATPase, transduction domain A"/>
    <property type="match status" value="1"/>
</dbReference>
<comment type="catalytic activity">
    <reaction evidence="19">
        <text>Mg(2+)(out) + ATP + H2O = Mg(2+)(in) + ADP + phosphate + H(+)</text>
        <dbReference type="Rhea" id="RHEA:10260"/>
        <dbReference type="ChEBI" id="CHEBI:15377"/>
        <dbReference type="ChEBI" id="CHEBI:15378"/>
        <dbReference type="ChEBI" id="CHEBI:18420"/>
        <dbReference type="ChEBI" id="CHEBI:30616"/>
        <dbReference type="ChEBI" id="CHEBI:43474"/>
        <dbReference type="ChEBI" id="CHEBI:456216"/>
        <dbReference type="EC" id="7.2.2.14"/>
    </reaction>
</comment>
<dbReference type="SFLD" id="SFLDG00002">
    <property type="entry name" value="C1.7:_P-type_atpase_like"/>
    <property type="match status" value="1"/>
</dbReference>
<sequence>MDAATNPLSESLMSKHHPHQSTNKLSILRAFSCCSGKRFGGKKSSGGPRSDAEERVYTWLYALAKAEKNLIFEFVRSTKRGLSFKEAERRLKEEGQNIPVHDTFPSWWQLLWKAFLHPFNIILIVMATLSYVADDNANGCIMLILVLISVSIRFHQEYNSSKAAKQLSKLVRSSVRVQRCAGKIYQTELVVQIDQRNIVPGDIIPFGPGDLFPGDVRLITSKELVVSQSSLTGESGMTEKVADITEESNTSLLDLKNICFMGTSVISGCGTGLVISTGSNTYMSTIFSTLGKEKQPDAFEKGVRCISYTLICIMVVAVPIIILSDYWKSHNLSKSIVFGISVAVALTPQMFPLIVNTNLARGAIVMAKGRCIVKSASAIQKMGSMDILCIDKTGTLTMDRVIMVHHLDAWGFSNEIILRFAFLNSYFKTELKGPIDDAILAYAYINGYRFQASSWRKIDEIPFNFTRRRMSVIVETSLSIKDDENSHSADIIRYVITKGALEETLNLCTSIKHVESDANVALTSEDRQRILRMNEELSNDGLRVLGVAMRRISKRAHTMAIDYRTVESGMIFLGIISFLDPPKDSAEQALWQLAERGVKAKVLTGDSLILAIKVCREVGISTTHVTTGPDLDLLDENKFHETIKRVTVLARLTPIQKLRVVQSLQKVGNHVVGYLGDGINDSLALDAADVAISVDSGASVAKNLADIILLEKDLNVLVLGVENGRLTYGNTMKYIKLSLVANISGAFSLLIVTIFLQFEPLTPKQLLTQNFLYNLGQIAIPWDKMEEGYAKNPQRWSSKELPIFMLWNGPVCSLFDIATFLLLWFYYGANKASASQFFHSAWFVEGLLMQALIIHMIRTQKIPFIQDTASWPVMLSTIAISAVGIIILFTPIGEVMGLIGLPLSYFCFLVLLFLGYFTLGQVVKKAYIMINQKWL</sequence>
<reference evidence="24 25" key="2">
    <citation type="submission" date="2025-04" db="UniProtKB">
        <authorList>
            <consortium name="RefSeq"/>
        </authorList>
    </citation>
    <scope>IDENTIFICATION</scope>
    <source>
        <tissue evidence="24 25">Leaf</tissue>
    </source>
</reference>
<evidence type="ECO:0000256" key="14">
    <source>
        <dbReference type="ARBA" id="ARBA00022842"/>
    </source>
</evidence>
<dbReference type="Gene3D" id="1.20.1110.10">
    <property type="entry name" value="Calcium-transporting ATPase, transmembrane domain"/>
    <property type="match status" value="1"/>
</dbReference>
<evidence type="ECO:0000256" key="18">
    <source>
        <dbReference type="ARBA" id="ARBA00029806"/>
    </source>
</evidence>
<dbReference type="EC" id="7.2.2.14" evidence="4"/>